<gene>
    <name evidence="2" type="ORF">NQ317_003932</name>
</gene>
<keyword evidence="3" id="KW-1185">Reference proteome</keyword>
<proteinExistence type="predicted"/>
<accession>A0ABQ9ISP9</accession>
<organism evidence="2 3">
    <name type="scientific">Molorchus minor</name>
    <dbReference type="NCBI Taxonomy" id="1323400"/>
    <lineage>
        <taxon>Eukaryota</taxon>
        <taxon>Metazoa</taxon>
        <taxon>Ecdysozoa</taxon>
        <taxon>Arthropoda</taxon>
        <taxon>Hexapoda</taxon>
        <taxon>Insecta</taxon>
        <taxon>Pterygota</taxon>
        <taxon>Neoptera</taxon>
        <taxon>Endopterygota</taxon>
        <taxon>Coleoptera</taxon>
        <taxon>Polyphaga</taxon>
        <taxon>Cucujiformia</taxon>
        <taxon>Chrysomeloidea</taxon>
        <taxon>Cerambycidae</taxon>
        <taxon>Lamiinae</taxon>
        <taxon>Monochamini</taxon>
        <taxon>Molorchus</taxon>
    </lineage>
</organism>
<feature type="compositionally biased region" description="Basic residues" evidence="1">
    <location>
        <begin position="156"/>
        <end position="167"/>
    </location>
</feature>
<dbReference type="Proteomes" id="UP001162164">
    <property type="component" value="Unassembled WGS sequence"/>
</dbReference>
<comment type="caution">
    <text evidence="2">The sequence shown here is derived from an EMBL/GenBank/DDBJ whole genome shotgun (WGS) entry which is preliminary data.</text>
</comment>
<protein>
    <submittedName>
        <fullName evidence="2">Uncharacterized protein</fullName>
    </submittedName>
</protein>
<evidence type="ECO:0000256" key="1">
    <source>
        <dbReference type="SAM" id="MobiDB-lite"/>
    </source>
</evidence>
<name>A0ABQ9ISP9_9CUCU</name>
<evidence type="ECO:0000313" key="3">
    <source>
        <dbReference type="Proteomes" id="UP001162164"/>
    </source>
</evidence>
<evidence type="ECO:0000313" key="2">
    <source>
        <dbReference type="EMBL" id="KAJ8959279.1"/>
    </source>
</evidence>
<reference evidence="2" key="1">
    <citation type="journal article" date="2023" name="Insect Mol. Biol.">
        <title>Genome sequencing provides insights into the evolution of gene families encoding plant cell wall-degrading enzymes in longhorned beetles.</title>
        <authorList>
            <person name="Shin N.R."/>
            <person name="Okamura Y."/>
            <person name="Kirsch R."/>
            <person name="Pauchet Y."/>
        </authorList>
    </citation>
    <scope>NUCLEOTIDE SEQUENCE</scope>
    <source>
        <strain evidence="2">MMC_N1</strain>
    </source>
</reference>
<sequence length="167" mass="19426">MLATLVHFHFFSVYVCDVEEWRSVLLIIVFTVTNACTFSESWCLVELSGELFSFGSMTYVVAEFDDQYGGGVALIHSTWFTPLKKEAFWPPYKEQQRFNKALRFGAVADESNWKLYSVSRIFYETDDILKARRKLKEAEVTSNLESEEDVNNNGRKEKKTQSYKKNI</sequence>
<feature type="region of interest" description="Disordered" evidence="1">
    <location>
        <begin position="142"/>
        <end position="167"/>
    </location>
</feature>
<dbReference type="EMBL" id="JAPWTJ010003265">
    <property type="protein sequence ID" value="KAJ8959279.1"/>
    <property type="molecule type" value="Genomic_DNA"/>
</dbReference>